<dbReference type="EMBL" id="KN817747">
    <property type="protein sequence ID" value="KJA13380.1"/>
    <property type="molecule type" value="Genomic_DNA"/>
</dbReference>
<evidence type="ECO:0000256" key="1">
    <source>
        <dbReference type="SAM" id="MobiDB-lite"/>
    </source>
</evidence>
<reference evidence="3" key="1">
    <citation type="submission" date="2014-04" db="EMBL/GenBank/DDBJ databases">
        <title>Evolutionary Origins and Diversification of the Mycorrhizal Mutualists.</title>
        <authorList>
            <consortium name="DOE Joint Genome Institute"/>
            <consortium name="Mycorrhizal Genomics Consortium"/>
            <person name="Kohler A."/>
            <person name="Kuo A."/>
            <person name="Nagy L.G."/>
            <person name="Floudas D."/>
            <person name="Copeland A."/>
            <person name="Barry K.W."/>
            <person name="Cichocki N."/>
            <person name="Veneault-Fourrey C."/>
            <person name="LaButti K."/>
            <person name="Lindquist E.A."/>
            <person name="Lipzen A."/>
            <person name="Lundell T."/>
            <person name="Morin E."/>
            <person name="Murat C."/>
            <person name="Riley R."/>
            <person name="Ohm R."/>
            <person name="Sun H."/>
            <person name="Tunlid A."/>
            <person name="Henrissat B."/>
            <person name="Grigoriev I.V."/>
            <person name="Hibbett D.S."/>
            <person name="Martin F."/>
        </authorList>
    </citation>
    <scope>NUCLEOTIDE SEQUENCE [LARGE SCALE GENOMIC DNA]</scope>
    <source>
        <strain evidence="3">FD-334 SS-4</strain>
    </source>
</reference>
<accession>A0A0D2NY27</accession>
<sequence length="215" mass="23766">MSDIDQTPETNINRIGQTGTGDQWTFLAPRHRHQQRDARGRFIPATVTPPRTESPALTNSSSFLSSLSSLTHQYATDSLSQPPTPFNTSPHSTHFEHPPPPPPAYTQWPGDPSQSAHSSDDPSHSTHNPGELEESPFVPDMSNSQIQPFHSDGENNENPQDFLKSINYNVLKSDSPAEDWFMGLPSTSTDTWAHLVNAFNSKWPSKAAVPKSRAE</sequence>
<keyword evidence="3" id="KW-1185">Reference proteome</keyword>
<organism evidence="2 3">
    <name type="scientific">Hypholoma sublateritium (strain FD-334 SS-4)</name>
    <dbReference type="NCBI Taxonomy" id="945553"/>
    <lineage>
        <taxon>Eukaryota</taxon>
        <taxon>Fungi</taxon>
        <taxon>Dikarya</taxon>
        <taxon>Basidiomycota</taxon>
        <taxon>Agaricomycotina</taxon>
        <taxon>Agaricomycetes</taxon>
        <taxon>Agaricomycetidae</taxon>
        <taxon>Agaricales</taxon>
        <taxon>Agaricineae</taxon>
        <taxon>Strophariaceae</taxon>
        <taxon>Hypholoma</taxon>
    </lineage>
</organism>
<evidence type="ECO:0000313" key="2">
    <source>
        <dbReference type="EMBL" id="KJA13380.1"/>
    </source>
</evidence>
<name>A0A0D2NY27_HYPSF</name>
<feature type="region of interest" description="Disordered" evidence="1">
    <location>
        <begin position="74"/>
        <end position="162"/>
    </location>
</feature>
<feature type="compositionally biased region" description="Polar residues" evidence="1">
    <location>
        <begin position="49"/>
        <end position="59"/>
    </location>
</feature>
<dbReference type="AlphaFoldDB" id="A0A0D2NY27"/>
<feature type="compositionally biased region" description="Polar residues" evidence="1">
    <location>
        <begin position="74"/>
        <end position="92"/>
    </location>
</feature>
<evidence type="ECO:0000313" key="3">
    <source>
        <dbReference type="Proteomes" id="UP000054270"/>
    </source>
</evidence>
<feature type="region of interest" description="Disordered" evidence="1">
    <location>
        <begin position="1"/>
        <end position="62"/>
    </location>
</feature>
<dbReference type="Proteomes" id="UP000054270">
    <property type="component" value="Unassembled WGS sequence"/>
</dbReference>
<protein>
    <submittedName>
        <fullName evidence="2">Uncharacterized protein</fullName>
    </submittedName>
</protein>
<gene>
    <name evidence="2" type="ORF">HYPSUDRAFT_209585</name>
</gene>
<dbReference type="OrthoDB" id="3260975at2759"/>
<proteinExistence type="predicted"/>
<feature type="compositionally biased region" description="Polar residues" evidence="1">
    <location>
        <begin position="1"/>
        <end position="23"/>
    </location>
</feature>